<reference evidence="2" key="1">
    <citation type="submission" date="2022-11" db="UniProtKB">
        <authorList>
            <consortium name="WormBaseParasite"/>
        </authorList>
    </citation>
    <scope>IDENTIFICATION</scope>
</reference>
<evidence type="ECO:0000313" key="2">
    <source>
        <dbReference type="WBParaSite" id="ES5_v2.g7125.t1"/>
    </source>
</evidence>
<organism evidence="1 2">
    <name type="scientific">Panagrolaimus sp. ES5</name>
    <dbReference type="NCBI Taxonomy" id="591445"/>
    <lineage>
        <taxon>Eukaryota</taxon>
        <taxon>Metazoa</taxon>
        <taxon>Ecdysozoa</taxon>
        <taxon>Nematoda</taxon>
        <taxon>Chromadorea</taxon>
        <taxon>Rhabditida</taxon>
        <taxon>Tylenchina</taxon>
        <taxon>Panagrolaimomorpha</taxon>
        <taxon>Panagrolaimoidea</taxon>
        <taxon>Panagrolaimidae</taxon>
        <taxon>Panagrolaimus</taxon>
    </lineage>
</organism>
<dbReference type="Proteomes" id="UP000887579">
    <property type="component" value="Unplaced"/>
</dbReference>
<protein>
    <submittedName>
        <fullName evidence="2">Uncharacterized protein</fullName>
    </submittedName>
</protein>
<name>A0AC34GR25_9BILA</name>
<dbReference type="WBParaSite" id="ES5_v2.g7125.t1">
    <property type="protein sequence ID" value="ES5_v2.g7125.t1"/>
    <property type="gene ID" value="ES5_v2.g7125"/>
</dbReference>
<accession>A0AC34GR25</accession>
<evidence type="ECO:0000313" key="1">
    <source>
        <dbReference type="Proteomes" id="UP000887579"/>
    </source>
</evidence>
<sequence length="320" mass="36168">MKAFFGYLVVFTTFIAFSNALKPPPYKDEFATCCKEKSVSNSCQQFCSFEFNPKEVIAAFKTGVCNVETDSAPYYQCLQNSKNMTSCCNDLGAATSKKPQHCIDLCDGSTTIKYDAKYSLCEPVQGIIMSCGIDSYSDESKMVHKSGNVVSPTMVPDYTVYPSDYKYLIYGHISCEDGQPVGDNAQAILMEYDPVTFNDEIARVNIVRNEFTILAPADRENDFPTSEFEIYLVFENICNYWRSHKSGVVLSQLNVSYVLLDTWLNRYAYVPSPFPEIAAAFSRSQFRDCWLRVNAGQTEGCDFDEYLDYKKQAEKFQVVG</sequence>
<proteinExistence type="predicted"/>